<dbReference type="CDD" id="cd09487">
    <property type="entry name" value="SAM_superfamily"/>
    <property type="match status" value="1"/>
</dbReference>
<dbReference type="PANTHER" id="PTHR24157:SF3">
    <property type="entry name" value="ANKYRIN REPEAT, SAM AND BASIC LEUCINE ZIPPER DOMAIN-CONTAINING PROTEIN 1"/>
    <property type="match status" value="1"/>
</dbReference>
<dbReference type="Pfam" id="PF00536">
    <property type="entry name" value="SAM_1"/>
    <property type="match status" value="1"/>
</dbReference>
<reference evidence="5 6" key="1">
    <citation type="journal article" date="2021" name="J. Hered.">
        <title>A chromosome-level genome assembly of the parasitoid wasp, Cotesia glomerata (Hymenoptera: Braconidae).</title>
        <authorList>
            <person name="Pinto B.J."/>
            <person name="Weis J.J."/>
            <person name="Gamble T."/>
            <person name="Ode P.J."/>
            <person name="Paul R."/>
            <person name="Zaspel J.M."/>
        </authorList>
    </citation>
    <scope>NUCLEOTIDE SEQUENCE [LARGE SCALE GENOMIC DNA]</scope>
    <source>
        <strain evidence="5">CgM1</strain>
    </source>
</reference>
<evidence type="ECO:0000256" key="2">
    <source>
        <dbReference type="SAM" id="MobiDB-lite"/>
    </source>
</evidence>
<keyword evidence="1" id="KW-0040">ANK repeat</keyword>
<dbReference type="Proteomes" id="UP000826195">
    <property type="component" value="Unassembled WGS sequence"/>
</dbReference>
<dbReference type="InterPro" id="IPR001660">
    <property type="entry name" value="SAM"/>
</dbReference>
<keyword evidence="3" id="KW-0472">Membrane</keyword>
<evidence type="ECO:0000313" key="6">
    <source>
        <dbReference type="Proteomes" id="UP000826195"/>
    </source>
</evidence>
<evidence type="ECO:0000256" key="3">
    <source>
        <dbReference type="SAM" id="Phobius"/>
    </source>
</evidence>
<dbReference type="Gene3D" id="1.25.40.20">
    <property type="entry name" value="Ankyrin repeat-containing domain"/>
    <property type="match status" value="1"/>
</dbReference>
<feature type="compositionally biased region" description="Acidic residues" evidence="2">
    <location>
        <begin position="12"/>
        <end position="23"/>
    </location>
</feature>
<dbReference type="InterPro" id="IPR002110">
    <property type="entry name" value="Ankyrin_rpt"/>
</dbReference>
<sequence length="471" mass="53615">MAFYRPGGLSDYSDEEFSDEEDYTISRNNNGDFNGSNQKDTELNEIQDQQFRVLNACMTGDIAIIDEYINDGNDVNEFLFSGWSMLLYASSSVLPEVIEHLLKLGADPNLHKDGYTPLMAVCDSTKGTTEQTLKCIEILLNANANPDAVSKDLQTPLMLACKSKEPEVITFLLNHAKNIEMCDKDGRTAVFYAVCANKPEVLKILMKAKASVALVDRRNLTLRDIAVTKNYDEIKQILDFEDDEIDNYCSVTKIVDWKDAITNITNPDSECVDPDIANILYSLNLEKYRQSFKGMSVKKFLQLTENDLIELGMDIQYHRKQFMNGLFKFHSSKWKFSNTVRVIKKSSEVSLFDGVISLGSVARQLNVIGSCFCYMRNNFFEGTNKMILTNKELCLKELKETELKLTLIKKDFEQILEFVEKFEKKNRGNPPAAYIGPNEFKNKTSWTILFTASIVTGIFITKTFFVKKLID</sequence>
<keyword evidence="3" id="KW-0812">Transmembrane</keyword>
<dbReference type="Pfam" id="PF12796">
    <property type="entry name" value="Ank_2"/>
    <property type="match status" value="1"/>
</dbReference>
<gene>
    <name evidence="5" type="ORF">KQX54_019901</name>
</gene>
<feature type="repeat" description="ANK" evidence="1">
    <location>
        <begin position="152"/>
        <end position="184"/>
    </location>
</feature>
<dbReference type="Gene3D" id="1.10.150.50">
    <property type="entry name" value="Transcription Factor, Ets-1"/>
    <property type="match status" value="1"/>
</dbReference>
<evidence type="ECO:0000259" key="4">
    <source>
        <dbReference type="Pfam" id="PF00536"/>
    </source>
</evidence>
<feature type="transmembrane region" description="Helical" evidence="3">
    <location>
        <begin position="446"/>
        <end position="465"/>
    </location>
</feature>
<dbReference type="SUPFAM" id="SSF48403">
    <property type="entry name" value="Ankyrin repeat"/>
    <property type="match status" value="1"/>
</dbReference>
<name>A0AAV7JA73_COTGL</name>
<dbReference type="GO" id="GO:0071546">
    <property type="term" value="C:pi-body"/>
    <property type="evidence" value="ECO:0007669"/>
    <property type="project" value="TreeGrafter"/>
</dbReference>
<dbReference type="SMART" id="SM00248">
    <property type="entry name" value="ANK"/>
    <property type="match status" value="4"/>
</dbReference>
<proteinExistence type="predicted"/>
<feature type="compositionally biased region" description="Polar residues" evidence="2">
    <location>
        <begin position="25"/>
        <end position="39"/>
    </location>
</feature>
<dbReference type="InterPro" id="IPR036770">
    <property type="entry name" value="Ankyrin_rpt-contain_sf"/>
</dbReference>
<dbReference type="EMBL" id="JAHXZJ010000001">
    <property type="protein sequence ID" value="KAH0568269.1"/>
    <property type="molecule type" value="Genomic_DNA"/>
</dbReference>
<feature type="repeat" description="ANK" evidence="1">
    <location>
        <begin position="185"/>
        <end position="217"/>
    </location>
</feature>
<protein>
    <recommendedName>
        <fullName evidence="4">SAM domain-containing protein</fullName>
    </recommendedName>
</protein>
<dbReference type="SUPFAM" id="SSF47769">
    <property type="entry name" value="SAM/Pointed domain"/>
    <property type="match status" value="1"/>
</dbReference>
<dbReference type="InterPro" id="IPR013761">
    <property type="entry name" value="SAM/pointed_sf"/>
</dbReference>
<dbReference type="PANTHER" id="PTHR24157">
    <property type="entry name" value="ANKYRIN REPEAT, SAM AND BASIC LEUCINE ZIPPER DOMAIN-CONTAINING PROTEIN 1"/>
    <property type="match status" value="1"/>
</dbReference>
<evidence type="ECO:0000313" key="5">
    <source>
        <dbReference type="EMBL" id="KAH0568269.1"/>
    </source>
</evidence>
<keyword evidence="3" id="KW-1133">Transmembrane helix</keyword>
<feature type="domain" description="SAM" evidence="4">
    <location>
        <begin position="275"/>
        <end position="326"/>
    </location>
</feature>
<organism evidence="5 6">
    <name type="scientific">Cotesia glomerata</name>
    <name type="common">Lepidopteran parasitic wasp</name>
    <name type="synonym">Apanteles glomeratus</name>
    <dbReference type="NCBI Taxonomy" id="32391"/>
    <lineage>
        <taxon>Eukaryota</taxon>
        <taxon>Metazoa</taxon>
        <taxon>Ecdysozoa</taxon>
        <taxon>Arthropoda</taxon>
        <taxon>Hexapoda</taxon>
        <taxon>Insecta</taxon>
        <taxon>Pterygota</taxon>
        <taxon>Neoptera</taxon>
        <taxon>Endopterygota</taxon>
        <taxon>Hymenoptera</taxon>
        <taxon>Apocrita</taxon>
        <taxon>Ichneumonoidea</taxon>
        <taxon>Braconidae</taxon>
        <taxon>Microgastrinae</taxon>
        <taxon>Cotesia</taxon>
    </lineage>
</organism>
<feature type="region of interest" description="Disordered" evidence="2">
    <location>
        <begin position="1"/>
        <end position="39"/>
    </location>
</feature>
<accession>A0AAV7JA73</accession>
<dbReference type="PROSITE" id="PS50088">
    <property type="entry name" value="ANK_REPEAT"/>
    <property type="match status" value="2"/>
</dbReference>
<keyword evidence="6" id="KW-1185">Reference proteome</keyword>
<dbReference type="AlphaFoldDB" id="A0AAV7JA73"/>
<comment type="caution">
    <text evidence="5">The sequence shown here is derived from an EMBL/GenBank/DDBJ whole genome shotgun (WGS) entry which is preliminary data.</text>
</comment>
<evidence type="ECO:0000256" key="1">
    <source>
        <dbReference type="PROSITE-ProRule" id="PRU00023"/>
    </source>
</evidence>